<accession>A0ABN2G2M0</accession>
<name>A0ABN2G2M0_9ACTN</name>
<dbReference type="InterPro" id="IPR050809">
    <property type="entry name" value="UgpAE/MalFG_permease"/>
</dbReference>
<gene>
    <name evidence="9" type="ORF">GCM10009765_12310</name>
</gene>
<dbReference type="InterPro" id="IPR035906">
    <property type="entry name" value="MetI-like_sf"/>
</dbReference>
<feature type="transmembrane region" description="Helical" evidence="7">
    <location>
        <begin position="21"/>
        <end position="42"/>
    </location>
</feature>
<reference evidence="9 10" key="1">
    <citation type="journal article" date="2019" name="Int. J. Syst. Evol. Microbiol.">
        <title>The Global Catalogue of Microorganisms (GCM) 10K type strain sequencing project: providing services to taxonomists for standard genome sequencing and annotation.</title>
        <authorList>
            <consortium name="The Broad Institute Genomics Platform"/>
            <consortium name="The Broad Institute Genome Sequencing Center for Infectious Disease"/>
            <person name="Wu L."/>
            <person name="Ma J."/>
        </authorList>
    </citation>
    <scope>NUCLEOTIDE SEQUENCE [LARGE SCALE GENOMIC DNA]</scope>
    <source>
        <strain evidence="9 10">JCM 14718</strain>
    </source>
</reference>
<comment type="caution">
    <text evidence="9">The sequence shown here is derived from an EMBL/GenBank/DDBJ whole genome shotgun (WGS) entry which is preliminary data.</text>
</comment>
<evidence type="ECO:0000256" key="3">
    <source>
        <dbReference type="ARBA" id="ARBA00022475"/>
    </source>
</evidence>
<dbReference type="Gene3D" id="1.10.3720.10">
    <property type="entry name" value="MetI-like"/>
    <property type="match status" value="1"/>
</dbReference>
<keyword evidence="5 7" id="KW-1133">Transmembrane helix</keyword>
<evidence type="ECO:0000256" key="7">
    <source>
        <dbReference type="RuleBase" id="RU363032"/>
    </source>
</evidence>
<evidence type="ECO:0000256" key="6">
    <source>
        <dbReference type="ARBA" id="ARBA00023136"/>
    </source>
</evidence>
<keyword evidence="10" id="KW-1185">Reference proteome</keyword>
<dbReference type="CDD" id="cd06261">
    <property type="entry name" value="TM_PBP2"/>
    <property type="match status" value="1"/>
</dbReference>
<dbReference type="InterPro" id="IPR000515">
    <property type="entry name" value="MetI-like"/>
</dbReference>
<dbReference type="PANTHER" id="PTHR43227">
    <property type="entry name" value="BLL4140 PROTEIN"/>
    <property type="match status" value="1"/>
</dbReference>
<dbReference type="Proteomes" id="UP001500618">
    <property type="component" value="Unassembled WGS sequence"/>
</dbReference>
<dbReference type="Pfam" id="PF00528">
    <property type="entry name" value="BPD_transp_1"/>
    <property type="match status" value="1"/>
</dbReference>
<evidence type="ECO:0000256" key="4">
    <source>
        <dbReference type="ARBA" id="ARBA00022692"/>
    </source>
</evidence>
<feature type="transmembrane region" description="Helical" evidence="7">
    <location>
        <begin position="214"/>
        <end position="234"/>
    </location>
</feature>
<evidence type="ECO:0000313" key="10">
    <source>
        <dbReference type="Proteomes" id="UP001500618"/>
    </source>
</evidence>
<feature type="domain" description="ABC transmembrane type-1" evidence="8">
    <location>
        <begin position="82"/>
        <end position="288"/>
    </location>
</feature>
<keyword evidence="6 7" id="KW-0472">Membrane</keyword>
<dbReference type="RefSeq" id="WP_163569719.1">
    <property type="nucleotide sequence ID" value="NZ_BAAANY010000004.1"/>
</dbReference>
<keyword evidence="3" id="KW-1003">Cell membrane</keyword>
<dbReference type="PROSITE" id="PS50928">
    <property type="entry name" value="ABC_TM1"/>
    <property type="match status" value="1"/>
</dbReference>
<protein>
    <submittedName>
        <fullName evidence="9">Sugar ABC transporter permease</fullName>
    </submittedName>
</protein>
<sequence>MTTLSPVARRRHSRHLLPYGLVLPAVVLFLLFVVAPGIYALILSFESRKVTGGLLGSTTTVMFAGLDNYVGALSDGGFWASLGRMLVVGIVTVGCTVGLALLFALLLDTPRARLTRFARLSIFLPYAVPGVIATLLWGFLYLPATSPIGGRVINYFGVTEVYFTVANVAIWGSVGFNMIVMYTALRSLPPEIYEAARLDGASDLQIAVRVKVPLLRPAIAMCCLFTVLAALQLFNEPNTLRPLSNAISSDWVPLMKIYTDAFVNADISSAAATSTLITVAALVVSLVAARMVQGQVGRAGKGDD</sequence>
<proteinExistence type="inferred from homology"/>
<dbReference type="EMBL" id="BAAANY010000004">
    <property type="protein sequence ID" value="GAA1664300.1"/>
    <property type="molecule type" value="Genomic_DNA"/>
</dbReference>
<evidence type="ECO:0000256" key="1">
    <source>
        <dbReference type="ARBA" id="ARBA00004651"/>
    </source>
</evidence>
<evidence type="ECO:0000259" key="8">
    <source>
        <dbReference type="PROSITE" id="PS50928"/>
    </source>
</evidence>
<feature type="transmembrane region" description="Helical" evidence="7">
    <location>
        <begin position="120"/>
        <end position="142"/>
    </location>
</feature>
<feature type="transmembrane region" description="Helical" evidence="7">
    <location>
        <begin position="267"/>
        <end position="289"/>
    </location>
</feature>
<evidence type="ECO:0000313" key="9">
    <source>
        <dbReference type="EMBL" id="GAA1664300.1"/>
    </source>
</evidence>
<dbReference type="SUPFAM" id="SSF161098">
    <property type="entry name" value="MetI-like"/>
    <property type="match status" value="1"/>
</dbReference>
<comment type="subcellular location">
    <subcellularLocation>
        <location evidence="1 7">Cell membrane</location>
        <topology evidence="1 7">Multi-pass membrane protein</topology>
    </subcellularLocation>
</comment>
<keyword evidence="2 7" id="KW-0813">Transport</keyword>
<organism evidence="9 10">
    <name type="scientific">Fodinicola feengrottensis</name>
    <dbReference type="NCBI Taxonomy" id="435914"/>
    <lineage>
        <taxon>Bacteria</taxon>
        <taxon>Bacillati</taxon>
        <taxon>Actinomycetota</taxon>
        <taxon>Actinomycetes</taxon>
        <taxon>Mycobacteriales</taxon>
        <taxon>Fodinicola</taxon>
    </lineage>
</organism>
<dbReference type="PANTHER" id="PTHR43227:SF8">
    <property type="entry name" value="DIACETYLCHITOBIOSE UPTAKE SYSTEM PERMEASE PROTEIN DASB"/>
    <property type="match status" value="1"/>
</dbReference>
<evidence type="ECO:0000256" key="2">
    <source>
        <dbReference type="ARBA" id="ARBA00022448"/>
    </source>
</evidence>
<feature type="transmembrane region" description="Helical" evidence="7">
    <location>
        <begin position="85"/>
        <end position="108"/>
    </location>
</feature>
<keyword evidence="4 7" id="KW-0812">Transmembrane</keyword>
<comment type="similarity">
    <text evidence="7">Belongs to the binding-protein-dependent transport system permease family.</text>
</comment>
<evidence type="ECO:0000256" key="5">
    <source>
        <dbReference type="ARBA" id="ARBA00022989"/>
    </source>
</evidence>
<feature type="transmembrane region" description="Helical" evidence="7">
    <location>
        <begin position="162"/>
        <end position="185"/>
    </location>
</feature>